<keyword evidence="1" id="KW-0687">Ribonucleoprotein</keyword>
<reference evidence="2" key="1">
    <citation type="journal article" date="2019" name="MBio">
        <title>Comparative genomics for the elucidation of multidrug resistance (MDR) in Candida lusitaniae.</title>
        <authorList>
            <person name="Kannan A."/>
            <person name="Asner S.A."/>
            <person name="Trachsel E."/>
            <person name="Kelly S."/>
            <person name="Parker J."/>
            <person name="Sanglard D."/>
        </authorList>
    </citation>
    <scope>NUCLEOTIDE SEQUENCE [LARGE SCALE GENOMIC DNA]</scope>
    <source>
        <strain evidence="2">P1</strain>
    </source>
</reference>
<gene>
    <name evidence="1" type="ORF">EJF14_10146</name>
</gene>
<dbReference type="Proteomes" id="UP000326582">
    <property type="component" value="Chromosome 1"/>
</dbReference>
<name>A0ACD0WCH1_CLALS</name>
<evidence type="ECO:0000313" key="1">
    <source>
        <dbReference type="EMBL" id="QFZ25061.1"/>
    </source>
</evidence>
<keyword evidence="2" id="KW-1185">Reference proteome</keyword>
<sequence length="222" mass="25074">MTEKVSTDQYGRKTWNVDLYAEEAKNKNKRKEPSKESILAVEGLKSESYNEHRAQLIESSVSAVQKHTLINAEADPTATYGKNKRFGFFCPICDLSFRDTLALVDHINSPQHSKRAKALASASGASDENEDIGGVKRASAQEVAEKIEELVKKSIRDRSSDRNLGSIQERIQKRQEFEENKLRKRREKKLRKRANKVEISDEVGNSELQNAMGFQGFGTTKV</sequence>
<dbReference type="EMBL" id="CP038484">
    <property type="protein sequence ID" value="QFZ25061.1"/>
    <property type="molecule type" value="Genomic_DNA"/>
</dbReference>
<organism evidence="1 2">
    <name type="scientific">Clavispora lusitaniae</name>
    <name type="common">Candida lusitaniae</name>
    <dbReference type="NCBI Taxonomy" id="36911"/>
    <lineage>
        <taxon>Eukaryota</taxon>
        <taxon>Fungi</taxon>
        <taxon>Dikarya</taxon>
        <taxon>Ascomycota</taxon>
        <taxon>Saccharomycotina</taxon>
        <taxon>Pichiomycetes</taxon>
        <taxon>Metschnikowiaceae</taxon>
        <taxon>Clavispora</taxon>
    </lineage>
</organism>
<proteinExistence type="predicted"/>
<accession>A0ACD0WCH1</accession>
<evidence type="ECO:0000313" key="2">
    <source>
        <dbReference type="Proteomes" id="UP000326582"/>
    </source>
</evidence>
<protein>
    <submittedName>
        <fullName evidence="1">23 kDa U4 small nuclear ribonucleoprotein component</fullName>
    </submittedName>
</protein>